<keyword evidence="1" id="KW-1133">Transmembrane helix</keyword>
<organism evidence="2 3">
    <name type="scientific">Oopsacas minuta</name>
    <dbReference type="NCBI Taxonomy" id="111878"/>
    <lineage>
        <taxon>Eukaryota</taxon>
        <taxon>Metazoa</taxon>
        <taxon>Porifera</taxon>
        <taxon>Hexactinellida</taxon>
        <taxon>Hexasterophora</taxon>
        <taxon>Lyssacinosida</taxon>
        <taxon>Leucopsacidae</taxon>
        <taxon>Oopsacas</taxon>
    </lineage>
</organism>
<evidence type="ECO:0000256" key="1">
    <source>
        <dbReference type="SAM" id="Phobius"/>
    </source>
</evidence>
<keyword evidence="1" id="KW-0812">Transmembrane</keyword>
<reference evidence="2 3" key="1">
    <citation type="journal article" date="2023" name="BMC Biol.">
        <title>The compact genome of the sponge Oopsacas minuta (Hexactinellida) is lacking key metazoan core genes.</title>
        <authorList>
            <person name="Santini S."/>
            <person name="Schenkelaars Q."/>
            <person name="Jourda C."/>
            <person name="Duchesne M."/>
            <person name="Belahbib H."/>
            <person name="Rocher C."/>
            <person name="Selva M."/>
            <person name="Riesgo A."/>
            <person name="Vervoort M."/>
            <person name="Leys S.P."/>
            <person name="Kodjabachian L."/>
            <person name="Le Bivic A."/>
            <person name="Borchiellini C."/>
            <person name="Claverie J.M."/>
            <person name="Renard E."/>
        </authorList>
    </citation>
    <scope>NUCLEOTIDE SEQUENCE [LARGE SCALE GENOMIC DNA]</scope>
    <source>
        <strain evidence="2">SPO-2</strain>
    </source>
</reference>
<name>A0AAV7K160_9METZ</name>
<keyword evidence="1" id="KW-0472">Membrane</keyword>
<protein>
    <submittedName>
        <fullName evidence="2">Uncharacterized protein</fullName>
    </submittedName>
</protein>
<dbReference type="EMBL" id="JAKMXF010000222">
    <property type="protein sequence ID" value="KAI6654683.1"/>
    <property type="molecule type" value="Genomic_DNA"/>
</dbReference>
<proteinExistence type="predicted"/>
<accession>A0AAV7K160</accession>
<gene>
    <name evidence="2" type="ORF">LOD99_1077</name>
</gene>
<evidence type="ECO:0000313" key="3">
    <source>
        <dbReference type="Proteomes" id="UP001165289"/>
    </source>
</evidence>
<feature type="transmembrane region" description="Helical" evidence="1">
    <location>
        <begin position="141"/>
        <end position="159"/>
    </location>
</feature>
<keyword evidence="3" id="KW-1185">Reference proteome</keyword>
<comment type="caution">
    <text evidence="2">The sequence shown here is derived from an EMBL/GenBank/DDBJ whole genome shotgun (WGS) entry which is preliminary data.</text>
</comment>
<sequence length="167" mass="19873">MASVEVKIHFIEQGKENKKKIRDCFKRLHEALRLRESNLISYLDQNEEYISNNQEIKKLLENLNKYKLISAETLSSNELADIHGKVEALINNKIEGLTAETDRCIEFEWNNQFETQIEQLGNIKSLTVKDYRIARNKFRKISFVSIFFICLYFINYVIFQRFPTWDP</sequence>
<dbReference type="AlphaFoldDB" id="A0AAV7K160"/>
<dbReference type="Proteomes" id="UP001165289">
    <property type="component" value="Unassembled WGS sequence"/>
</dbReference>
<evidence type="ECO:0000313" key="2">
    <source>
        <dbReference type="EMBL" id="KAI6654683.1"/>
    </source>
</evidence>